<dbReference type="Gene3D" id="1.20.5.1940">
    <property type="match status" value="1"/>
</dbReference>
<sequence>MSTSRSENLPFSYNDASYSQSYPTGTLTPAVPSVLQLPRYDLELSKSGTMLTLGQTVEQVEAQGERDMTRYPAVNELFDKANGLRPKLAVSLDDTGRKDRELFEMYDKSLQLYDNLLTQQVAAAGISTTFLSRLMVGGH</sequence>
<evidence type="ECO:0000313" key="2">
    <source>
        <dbReference type="Proteomes" id="UP000076532"/>
    </source>
</evidence>
<dbReference type="EMBL" id="KV417495">
    <property type="protein sequence ID" value="KZP30123.1"/>
    <property type="molecule type" value="Genomic_DNA"/>
</dbReference>
<reference evidence="1 2" key="1">
    <citation type="journal article" date="2016" name="Mol. Biol. Evol.">
        <title>Comparative Genomics of Early-Diverging Mushroom-Forming Fungi Provides Insights into the Origins of Lignocellulose Decay Capabilities.</title>
        <authorList>
            <person name="Nagy L.G."/>
            <person name="Riley R."/>
            <person name="Tritt A."/>
            <person name="Adam C."/>
            <person name="Daum C."/>
            <person name="Floudas D."/>
            <person name="Sun H."/>
            <person name="Yadav J.S."/>
            <person name="Pangilinan J."/>
            <person name="Larsson K.H."/>
            <person name="Matsuura K."/>
            <person name="Barry K."/>
            <person name="Labutti K."/>
            <person name="Kuo R."/>
            <person name="Ohm R.A."/>
            <person name="Bhattacharya S.S."/>
            <person name="Shirouzu T."/>
            <person name="Yoshinaga Y."/>
            <person name="Martin F.M."/>
            <person name="Grigoriev I.V."/>
            <person name="Hibbett D.S."/>
        </authorList>
    </citation>
    <scope>NUCLEOTIDE SEQUENCE [LARGE SCALE GENOMIC DNA]</scope>
    <source>
        <strain evidence="1 2">CBS 109695</strain>
    </source>
</reference>
<dbReference type="AlphaFoldDB" id="A0A166T2U3"/>
<keyword evidence="2" id="KW-1185">Reference proteome</keyword>
<evidence type="ECO:0000313" key="1">
    <source>
        <dbReference type="EMBL" id="KZP30123.1"/>
    </source>
</evidence>
<protein>
    <submittedName>
        <fullName evidence="1">Uncharacterized protein</fullName>
    </submittedName>
</protein>
<dbReference type="Proteomes" id="UP000076532">
    <property type="component" value="Unassembled WGS sequence"/>
</dbReference>
<gene>
    <name evidence="1" type="ORF">FIBSPDRAFT_726338</name>
</gene>
<name>A0A166T2U3_9AGAM</name>
<dbReference type="STRING" id="436010.A0A166T2U3"/>
<organism evidence="1 2">
    <name type="scientific">Athelia psychrophila</name>
    <dbReference type="NCBI Taxonomy" id="1759441"/>
    <lineage>
        <taxon>Eukaryota</taxon>
        <taxon>Fungi</taxon>
        <taxon>Dikarya</taxon>
        <taxon>Basidiomycota</taxon>
        <taxon>Agaricomycotina</taxon>
        <taxon>Agaricomycetes</taxon>
        <taxon>Agaricomycetidae</taxon>
        <taxon>Atheliales</taxon>
        <taxon>Atheliaceae</taxon>
        <taxon>Athelia</taxon>
    </lineage>
</organism>
<proteinExistence type="predicted"/>
<accession>A0A166T2U3</accession>
<dbReference type="OrthoDB" id="957735at2759"/>